<dbReference type="CDD" id="cd00502">
    <property type="entry name" value="DHQase_I"/>
    <property type="match status" value="1"/>
</dbReference>
<proteinExistence type="inferred from homology"/>
<keyword evidence="5" id="KW-0028">Amino-acid biosynthesis</keyword>
<dbReference type="PANTHER" id="PTHR43699:SF1">
    <property type="entry name" value="3-DEHYDROQUINATE DEHYDRATASE"/>
    <property type="match status" value="1"/>
</dbReference>
<feature type="active site" description="Proton donor/acceptor" evidence="5">
    <location>
        <position position="150"/>
    </location>
</feature>
<dbReference type="PATRIC" id="fig|1423739.3.peg.667"/>
<feature type="binding site" evidence="5">
    <location>
        <position position="238"/>
    </location>
    <ligand>
        <name>3-dehydroquinate</name>
        <dbReference type="ChEBI" id="CHEBI:32364"/>
    </ligand>
</feature>
<dbReference type="EC" id="4.2.1.10" evidence="5"/>
<comment type="similarity">
    <text evidence="5">Belongs to the type-I 3-dehydroquinase family.</text>
</comment>
<comment type="subunit">
    <text evidence="5">Homodimer.</text>
</comment>
<name>A0A0R1SFH5_9LACO</name>
<dbReference type="GO" id="GO:0046279">
    <property type="term" value="P:3,4-dihydroxybenzoate biosynthetic process"/>
    <property type="evidence" value="ECO:0007669"/>
    <property type="project" value="UniProtKB-ARBA"/>
</dbReference>
<gene>
    <name evidence="5" type="primary">aroD</name>
    <name evidence="6" type="ORF">FC85_GL000637</name>
</gene>
<dbReference type="InterPro" id="IPR001381">
    <property type="entry name" value="DHquinase_I"/>
</dbReference>
<accession>A0A0R1SFH5</accession>
<dbReference type="Gene3D" id="3.20.20.70">
    <property type="entry name" value="Aldolase class I"/>
    <property type="match status" value="1"/>
</dbReference>
<dbReference type="FunFam" id="3.20.20.70:FF:000047">
    <property type="entry name" value="3-dehydroquinate dehydratase"/>
    <property type="match status" value="1"/>
</dbReference>
<dbReference type="NCBIfam" id="TIGR01093">
    <property type="entry name" value="aroD"/>
    <property type="match status" value="1"/>
</dbReference>
<feature type="binding site" evidence="5">
    <location>
        <position position="242"/>
    </location>
    <ligand>
        <name>3-dehydroquinate</name>
        <dbReference type="ChEBI" id="CHEBI:32364"/>
    </ligand>
</feature>
<dbReference type="GO" id="GO:0009423">
    <property type="term" value="P:chorismate biosynthetic process"/>
    <property type="evidence" value="ECO:0007669"/>
    <property type="project" value="UniProtKB-UniRule"/>
</dbReference>
<dbReference type="GO" id="GO:0003855">
    <property type="term" value="F:3-dehydroquinate dehydratase activity"/>
    <property type="evidence" value="ECO:0007669"/>
    <property type="project" value="UniProtKB-UniRule"/>
</dbReference>
<dbReference type="EMBL" id="AZEY01000079">
    <property type="protein sequence ID" value="KRL64853.1"/>
    <property type="molecule type" value="Genomic_DNA"/>
</dbReference>
<evidence type="ECO:0000256" key="2">
    <source>
        <dbReference type="ARBA" id="ARBA00023141"/>
    </source>
</evidence>
<evidence type="ECO:0000256" key="3">
    <source>
        <dbReference type="ARBA" id="ARBA00023239"/>
    </source>
</evidence>
<dbReference type="SUPFAM" id="SSF51569">
    <property type="entry name" value="Aldolase"/>
    <property type="match status" value="1"/>
</dbReference>
<reference evidence="6 7" key="1">
    <citation type="journal article" date="2015" name="Genome Announc.">
        <title>Expanding the biotechnology potential of lactobacilli through comparative genomics of 213 strains and associated genera.</title>
        <authorList>
            <person name="Sun Z."/>
            <person name="Harris H.M."/>
            <person name="McCann A."/>
            <person name="Guo C."/>
            <person name="Argimon S."/>
            <person name="Zhang W."/>
            <person name="Yang X."/>
            <person name="Jeffery I.B."/>
            <person name="Cooney J.C."/>
            <person name="Kagawa T.F."/>
            <person name="Liu W."/>
            <person name="Song Y."/>
            <person name="Salvetti E."/>
            <person name="Wrobel A."/>
            <person name="Rasinkangas P."/>
            <person name="Parkhill J."/>
            <person name="Rea M.C."/>
            <person name="O'Sullivan O."/>
            <person name="Ritari J."/>
            <person name="Douillard F.P."/>
            <person name="Paul Ross R."/>
            <person name="Yang R."/>
            <person name="Briner A.E."/>
            <person name="Felis G.E."/>
            <person name="de Vos W.M."/>
            <person name="Barrangou R."/>
            <person name="Klaenhammer T.R."/>
            <person name="Caufield P.W."/>
            <person name="Cui Y."/>
            <person name="Zhang H."/>
            <person name="O'Toole P.W."/>
        </authorList>
    </citation>
    <scope>NUCLEOTIDE SEQUENCE [LARGE SCALE GENOMIC DNA]</scope>
    <source>
        <strain evidence="6 7">DSM 14421</strain>
    </source>
</reference>
<dbReference type="Proteomes" id="UP000052013">
    <property type="component" value="Unassembled WGS sequence"/>
</dbReference>
<comment type="function">
    <text evidence="5">Involved in the third step of the chorismate pathway, which leads to the biosynthesis of aromatic amino acids. Catalyzes the cis-dehydration of 3-dehydroquinate (DHQ) and introduces the first double bond of the aromatic ring to yield 3-dehydroshikimate.</text>
</comment>
<dbReference type="PANTHER" id="PTHR43699">
    <property type="entry name" value="3-DEHYDROQUINATE DEHYDRATASE"/>
    <property type="match status" value="1"/>
</dbReference>
<dbReference type="STRING" id="1423739.FC85_GL000637"/>
<dbReference type="RefSeq" id="WP_057865104.1">
    <property type="nucleotide sequence ID" value="NZ_AZEY01000079.1"/>
</dbReference>
<evidence type="ECO:0000256" key="4">
    <source>
        <dbReference type="ARBA" id="ARBA00023270"/>
    </source>
</evidence>
<dbReference type="AlphaFoldDB" id="A0A0R1SFH5"/>
<dbReference type="HAMAP" id="MF_00214">
    <property type="entry name" value="AroD"/>
    <property type="match status" value="1"/>
</dbReference>
<evidence type="ECO:0000313" key="7">
    <source>
        <dbReference type="Proteomes" id="UP000052013"/>
    </source>
</evidence>
<feature type="binding site" evidence="5">
    <location>
        <begin position="52"/>
        <end position="54"/>
    </location>
    <ligand>
        <name>3-dehydroquinate</name>
        <dbReference type="ChEBI" id="CHEBI:32364"/>
    </ligand>
</feature>
<comment type="caution">
    <text evidence="6">The sequence shown here is derived from an EMBL/GenBank/DDBJ whole genome shotgun (WGS) entry which is preliminary data.</text>
</comment>
<keyword evidence="4 5" id="KW-0704">Schiff base</keyword>
<keyword evidence="3 5" id="KW-0456">Lyase</keyword>
<keyword evidence="2 5" id="KW-0057">Aromatic amino acid biosynthesis</keyword>
<feature type="binding site" evidence="5">
    <location>
        <position position="219"/>
    </location>
    <ligand>
        <name>3-dehydroquinate</name>
        <dbReference type="ChEBI" id="CHEBI:32364"/>
    </ligand>
</feature>
<feature type="active site" description="Schiff-base intermediate with substrate" evidence="5">
    <location>
        <position position="177"/>
    </location>
</feature>
<protein>
    <recommendedName>
        <fullName evidence="5">3-dehydroquinate dehydratase</fullName>
        <shortName evidence="5">3-dehydroquinase</shortName>
        <ecNumber evidence="5">4.2.1.10</ecNumber>
    </recommendedName>
    <alternativeName>
        <fullName evidence="5">Type I DHQase</fullName>
    </alternativeName>
    <alternativeName>
        <fullName evidence="5">Type I dehydroquinase</fullName>
        <shortName evidence="5">DHQ1</shortName>
    </alternativeName>
</protein>
<dbReference type="GO" id="GO:0009073">
    <property type="term" value="P:aromatic amino acid family biosynthetic process"/>
    <property type="evidence" value="ECO:0007669"/>
    <property type="project" value="UniProtKB-KW"/>
</dbReference>
<dbReference type="InterPro" id="IPR013785">
    <property type="entry name" value="Aldolase_TIM"/>
</dbReference>
<comment type="catalytic activity">
    <reaction evidence="1 5">
        <text>3-dehydroquinate = 3-dehydroshikimate + H2O</text>
        <dbReference type="Rhea" id="RHEA:21096"/>
        <dbReference type="ChEBI" id="CHEBI:15377"/>
        <dbReference type="ChEBI" id="CHEBI:16630"/>
        <dbReference type="ChEBI" id="CHEBI:32364"/>
        <dbReference type="EC" id="4.2.1.10"/>
    </reaction>
</comment>
<evidence type="ECO:0000256" key="1">
    <source>
        <dbReference type="ARBA" id="ARBA00001864"/>
    </source>
</evidence>
<dbReference type="InterPro" id="IPR050146">
    <property type="entry name" value="Type-I_3-dehydroquinase"/>
</dbReference>
<dbReference type="Pfam" id="PF01487">
    <property type="entry name" value="DHquinase_I"/>
    <property type="match status" value="1"/>
</dbReference>
<evidence type="ECO:0000313" key="6">
    <source>
        <dbReference type="EMBL" id="KRL64853.1"/>
    </source>
</evidence>
<feature type="binding site" evidence="5">
    <location>
        <position position="88"/>
    </location>
    <ligand>
        <name>3-dehydroquinate</name>
        <dbReference type="ChEBI" id="CHEBI:32364"/>
    </ligand>
</feature>
<organism evidence="6 7">
    <name type="scientific">Lentilactobacillus diolivorans DSM 14421</name>
    <dbReference type="NCBI Taxonomy" id="1423739"/>
    <lineage>
        <taxon>Bacteria</taxon>
        <taxon>Bacillati</taxon>
        <taxon>Bacillota</taxon>
        <taxon>Bacilli</taxon>
        <taxon>Lactobacillales</taxon>
        <taxon>Lactobacillaceae</taxon>
        <taxon>Lentilactobacillus</taxon>
    </lineage>
</organism>
<dbReference type="GO" id="GO:0008652">
    <property type="term" value="P:amino acid biosynthetic process"/>
    <property type="evidence" value="ECO:0007669"/>
    <property type="project" value="UniProtKB-KW"/>
</dbReference>
<dbReference type="UniPathway" id="UPA00053">
    <property type="reaction ID" value="UER00086"/>
</dbReference>
<sequence>MQSQTGQQEVKVKGIVFKSGSTKIAVPITGDTTEKIIQEAHAAVAVKPDVIEWRIDFYRDVFNPSDYLATVNALRKILGKIVLLTTFRTSSEGGHRSRKDDQKYFSLISRILRGRLTDVVDIELNRDQYQVAHLVQLAHDQRIAVIMSNHEFEQTPPEVEIRSRLEKMKRAGADIAKIAVMPQTPADVLTLLNATYKAHQRLKLPLITMAMGDLGKVTRISGSIFGSVLSFAAVGNASAPGQLSVSESRADLESLKF</sequence>
<comment type="pathway">
    <text evidence="5">Metabolic intermediate biosynthesis; chorismate biosynthesis; chorismate from D-erythrose 4-phosphate and phosphoenolpyruvate: step 3/7.</text>
</comment>
<comment type="caution">
    <text evidence="5">Lacks conserved residue(s) required for the propagation of feature annotation.</text>
</comment>
<evidence type="ECO:0000256" key="5">
    <source>
        <dbReference type="HAMAP-Rule" id="MF_00214"/>
    </source>
</evidence>